<evidence type="ECO:0000313" key="1">
    <source>
        <dbReference type="EMBL" id="TWT94641.1"/>
    </source>
</evidence>
<reference evidence="1 2" key="1">
    <citation type="submission" date="2019-02" db="EMBL/GenBank/DDBJ databases">
        <title>Deep-cultivation of Planctomycetes and their phenomic and genomic characterization uncovers novel biology.</title>
        <authorList>
            <person name="Wiegand S."/>
            <person name="Jogler M."/>
            <person name="Boedeker C."/>
            <person name="Pinto D."/>
            <person name="Vollmers J."/>
            <person name="Rivas-Marin E."/>
            <person name="Kohn T."/>
            <person name="Peeters S.H."/>
            <person name="Heuer A."/>
            <person name="Rast P."/>
            <person name="Oberbeckmann S."/>
            <person name="Bunk B."/>
            <person name="Jeske O."/>
            <person name="Meyerdierks A."/>
            <person name="Storesund J.E."/>
            <person name="Kallscheuer N."/>
            <person name="Luecker S."/>
            <person name="Lage O.M."/>
            <person name="Pohl T."/>
            <person name="Merkel B.J."/>
            <person name="Hornburger P."/>
            <person name="Mueller R.-W."/>
            <person name="Bruemmer F."/>
            <person name="Labrenz M."/>
            <person name="Spormann A.M."/>
            <person name="Op Den Camp H."/>
            <person name="Overmann J."/>
            <person name="Amann R."/>
            <person name="Jetten M.S.M."/>
            <person name="Mascher T."/>
            <person name="Medema M.H."/>
            <person name="Devos D.P."/>
            <person name="Kaster A.-K."/>
            <person name="Ovreas L."/>
            <person name="Rohde M."/>
            <person name="Galperin M.Y."/>
            <person name="Jogler C."/>
        </authorList>
    </citation>
    <scope>NUCLEOTIDE SEQUENCE [LARGE SCALE GENOMIC DNA]</scope>
    <source>
        <strain evidence="1 2">Pla52n</strain>
    </source>
</reference>
<dbReference type="EMBL" id="SJPN01000007">
    <property type="protein sequence ID" value="TWT94641.1"/>
    <property type="molecule type" value="Genomic_DNA"/>
</dbReference>
<dbReference type="AlphaFoldDB" id="A0A5C6A6E9"/>
<comment type="caution">
    <text evidence="1">The sequence shown here is derived from an EMBL/GenBank/DDBJ whole genome shotgun (WGS) entry which is preliminary data.</text>
</comment>
<keyword evidence="2" id="KW-1185">Reference proteome</keyword>
<proteinExistence type="predicted"/>
<protein>
    <submittedName>
        <fullName evidence="1">Uncharacterized protein</fullName>
    </submittedName>
</protein>
<sequence length="29" mass="3477">MTYHTPDFLPKIPETPQAVITFWTPIYRI</sequence>
<name>A0A5C6A6E9_9BACT</name>
<accession>A0A5C6A6E9</accession>
<dbReference type="Proteomes" id="UP000320176">
    <property type="component" value="Unassembled WGS sequence"/>
</dbReference>
<evidence type="ECO:0000313" key="2">
    <source>
        <dbReference type="Proteomes" id="UP000320176"/>
    </source>
</evidence>
<organism evidence="1 2">
    <name type="scientific">Stieleria varia</name>
    <dbReference type="NCBI Taxonomy" id="2528005"/>
    <lineage>
        <taxon>Bacteria</taxon>
        <taxon>Pseudomonadati</taxon>
        <taxon>Planctomycetota</taxon>
        <taxon>Planctomycetia</taxon>
        <taxon>Pirellulales</taxon>
        <taxon>Pirellulaceae</taxon>
        <taxon>Stieleria</taxon>
    </lineage>
</organism>
<gene>
    <name evidence="1" type="ORF">Pla52n_54620</name>
</gene>